<dbReference type="PANTHER" id="PTHR11705:SF143">
    <property type="entry name" value="SLL0236 PROTEIN"/>
    <property type="match status" value="1"/>
</dbReference>
<evidence type="ECO:0000256" key="4">
    <source>
        <dbReference type="ARBA" id="ARBA00022801"/>
    </source>
</evidence>
<protein>
    <recommendedName>
        <fullName evidence="8">Peptidase M14 domain-containing protein</fullName>
    </recommendedName>
</protein>
<keyword evidence="5" id="KW-0862">Zinc</keyword>
<dbReference type="InterPro" id="IPR000834">
    <property type="entry name" value="Peptidase_M14"/>
</dbReference>
<dbReference type="GO" id="GO:0006508">
    <property type="term" value="P:proteolysis"/>
    <property type="evidence" value="ECO:0007669"/>
    <property type="project" value="UniProtKB-KW"/>
</dbReference>
<dbReference type="PANTHER" id="PTHR11705">
    <property type="entry name" value="PROTEASE FAMILY M14 CARBOXYPEPTIDASE A,B"/>
    <property type="match status" value="1"/>
</dbReference>
<dbReference type="PROSITE" id="PS52035">
    <property type="entry name" value="PEPTIDASE_M14"/>
    <property type="match status" value="1"/>
</dbReference>
<sequence length="346" mass="39490">MAFKPILAPHLFKLESLIQQAKLLGGRHQILAEVSDGQQSWPVHALEMGSSDPGAPAIGFIGGVHGLERIGAEVVMEHLGALVNQLPWDQTLQRELEGVRLLFVPIVNPVGLNKGTRANAKGIDLMRNSPINALGPVTTLIGGHRISKRLPWYRGDLGAEPEPEIKALSKLIRERLLTQPFSMVLDCHSGYGGRDHLWFPYAFSKRPIDHLAEVVRLRQLFFSSYPYHRPIYKFSPQSRFYLTHGDLWDCMYLESLKSPANLFLPFTLEMGSWVWLKKSPRNAFRLDGFFNPNKEHRHQRVLRRHLVFLQFLQRATAHYKNWLPSAKDRQALAQKGLNKWFNGDKV</sequence>
<evidence type="ECO:0000256" key="5">
    <source>
        <dbReference type="ARBA" id="ARBA00022833"/>
    </source>
</evidence>
<proteinExistence type="inferred from homology"/>
<comment type="caution">
    <text evidence="7">Lacks conserved residue(s) required for the propagation of feature annotation.</text>
</comment>
<evidence type="ECO:0000256" key="3">
    <source>
        <dbReference type="ARBA" id="ARBA00022670"/>
    </source>
</evidence>
<keyword evidence="3" id="KW-0645">Protease</keyword>
<evidence type="ECO:0000256" key="1">
    <source>
        <dbReference type="ARBA" id="ARBA00001947"/>
    </source>
</evidence>
<name>A0A1F6G9C5_9PROT</name>
<dbReference type="AlphaFoldDB" id="A0A1F6G9C5"/>
<evidence type="ECO:0000313" key="9">
    <source>
        <dbReference type="EMBL" id="OGG94699.1"/>
    </source>
</evidence>
<dbReference type="GO" id="GO:0008270">
    <property type="term" value="F:zinc ion binding"/>
    <property type="evidence" value="ECO:0007669"/>
    <property type="project" value="InterPro"/>
</dbReference>
<dbReference type="Proteomes" id="UP000178449">
    <property type="component" value="Unassembled WGS sequence"/>
</dbReference>
<dbReference type="EMBL" id="MFNE01000035">
    <property type="protein sequence ID" value="OGG94699.1"/>
    <property type="molecule type" value="Genomic_DNA"/>
</dbReference>
<accession>A0A1F6G9C5</accession>
<dbReference type="STRING" id="1817772.A2527_05725"/>
<dbReference type="GO" id="GO:0004181">
    <property type="term" value="F:metallocarboxypeptidase activity"/>
    <property type="evidence" value="ECO:0007669"/>
    <property type="project" value="InterPro"/>
</dbReference>
<comment type="similarity">
    <text evidence="2 7">Belongs to the peptidase M14 family.</text>
</comment>
<evidence type="ECO:0000256" key="7">
    <source>
        <dbReference type="PROSITE-ProRule" id="PRU01379"/>
    </source>
</evidence>
<comment type="caution">
    <text evidence="9">The sequence shown here is derived from an EMBL/GenBank/DDBJ whole genome shotgun (WGS) entry which is preliminary data.</text>
</comment>
<reference evidence="9 10" key="1">
    <citation type="journal article" date="2016" name="Nat. Commun.">
        <title>Thousands of microbial genomes shed light on interconnected biogeochemical processes in an aquifer system.</title>
        <authorList>
            <person name="Anantharaman K."/>
            <person name="Brown C.T."/>
            <person name="Hug L.A."/>
            <person name="Sharon I."/>
            <person name="Castelle C.J."/>
            <person name="Probst A.J."/>
            <person name="Thomas B.C."/>
            <person name="Singh A."/>
            <person name="Wilkins M.J."/>
            <person name="Karaoz U."/>
            <person name="Brodie E.L."/>
            <person name="Williams K.H."/>
            <person name="Hubbard S.S."/>
            <person name="Banfield J.F."/>
        </authorList>
    </citation>
    <scope>NUCLEOTIDE SEQUENCE [LARGE SCALE GENOMIC DNA]</scope>
</reference>
<keyword evidence="4" id="KW-0378">Hydrolase</keyword>
<feature type="domain" description="Peptidase M14" evidence="8">
    <location>
        <begin position="1"/>
        <end position="346"/>
    </location>
</feature>
<dbReference type="Gene3D" id="3.40.630.10">
    <property type="entry name" value="Zn peptidases"/>
    <property type="match status" value="1"/>
</dbReference>
<evidence type="ECO:0000256" key="6">
    <source>
        <dbReference type="ARBA" id="ARBA00023049"/>
    </source>
</evidence>
<comment type="cofactor">
    <cofactor evidence="1">
        <name>Zn(2+)</name>
        <dbReference type="ChEBI" id="CHEBI:29105"/>
    </cofactor>
</comment>
<dbReference type="GO" id="GO:0005615">
    <property type="term" value="C:extracellular space"/>
    <property type="evidence" value="ECO:0007669"/>
    <property type="project" value="TreeGrafter"/>
</dbReference>
<evidence type="ECO:0000256" key="2">
    <source>
        <dbReference type="ARBA" id="ARBA00005988"/>
    </source>
</evidence>
<organism evidence="9 10">
    <name type="scientific">Candidatus Lambdaproteobacteria bacterium RIFOXYD2_FULL_50_16</name>
    <dbReference type="NCBI Taxonomy" id="1817772"/>
    <lineage>
        <taxon>Bacteria</taxon>
        <taxon>Pseudomonadati</taxon>
        <taxon>Pseudomonadota</taxon>
        <taxon>Candidatus Lambdaproteobacteria</taxon>
    </lineage>
</organism>
<dbReference type="Pfam" id="PF00246">
    <property type="entry name" value="Peptidase_M14"/>
    <property type="match status" value="1"/>
</dbReference>
<evidence type="ECO:0000259" key="8">
    <source>
        <dbReference type="PROSITE" id="PS52035"/>
    </source>
</evidence>
<gene>
    <name evidence="9" type="ORF">A2527_05725</name>
</gene>
<dbReference type="SUPFAM" id="SSF53187">
    <property type="entry name" value="Zn-dependent exopeptidases"/>
    <property type="match status" value="1"/>
</dbReference>
<keyword evidence="6" id="KW-0482">Metalloprotease</keyword>
<evidence type="ECO:0000313" key="10">
    <source>
        <dbReference type="Proteomes" id="UP000178449"/>
    </source>
</evidence>